<feature type="compositionally biased region" description="Polar residues" evidence="1">
    <location>
        <begin position="331"/>
        <end position="342"/>
    </location>
</feature>
<proteinExistence type="predicted"/>
<reference evidence="2" key="1">
    <citation type="submission" date="2023-02" db="EMBL/GenBank/DDBJ databases">
        <title>Genome of toxic invasive species Heracleum sosnowskyi carries increased number of genes despite the absence of recent whole-genome duplications.</title>
        <authorList>
            <person name="Schelkunov M."/>
            <person name="Shtratnikova V."/>
            <person name="Makarenko M."/>
            <person name="Klepikova A."/>
            <person name="Omelchenko D."/>
            <person name="Novikova G."/>
            <person name="Obukhova E."/>
            <person name="Bogdanov V."/>
            <person name="Penin A."/>
            <person name="Logacheva M."/>
        </authorList>
    </citation>
    <scope>NUCLEOTIDE SEQUENCE</scope>
    <source>
        <strain evidence="2">Hsosn_3</strain>
        <tissue evidence="2">Leaf</tissue>
    </source>
</reference>
<feature type="compositionally biased region" description="Basic and acidic residues" evidence="1">
    <location>
        <begin position="293"/>
        <end position="325"/>
    </location>
</feature>
<feature type="compositionally biased region" description="Low complexity" evidence="1">
    <location>
        <begin position="278"/>
        <end position="291"/>
    </location>
</feature>
<dbReference type="EMBL" id="JAUIZM010000011">
    <property type="protein sequence ID" value="KAK1357936.1"/>
    <property type="molecule type" value="Genomic_DNA"/>
</dbReference>
<keyword evidence="3" id="KW-1185">Reference proteome</keyword>
<comment type="caution">
    <text evidence="2">The sequence shown here is derived from an EMBL/GenBank/DDBJ whole genome shotgun (WGS) entry which is preliminary data.</text>
</comment>
<accession>A0AAD8H029</accession>
<evidence type="ECO:0000313" key="2">
    <source>
        <dbReference type="EMBL" id="KAK1357936.1"/>
    </source>
</evidence>
<feature type="region of interest" description="Disordered" evidence="1">
    <location>
        <begin position="185"/>
        <end position="250"/>
    </location>
</feature>
<name>A0AAD8H029_9APIA</name>
<feature type="compositionally biased region" description="Basic and acidic residues" evidence="1">
    <location>
        <begin position="359"/>
        <end position="374"/>
    </location>
</feature>
<feature type="region of interest" description="Disordered" evidence="1">
    <location>
        <begin position="278"/>
        <end position="374"/>
    </location>
</feature>
<sequence length="374" mass="43102">MITKTCKVVPRIIMKVRLDFLDDISIRWHPLLDGSQRHLCTSQTEDRHTPYSGKNLAQTKKEEGWCYDPTIKYEALRQCAVPRYAYYDDSATDGTNSSDSEIEIETMTEEEAQIQKDKILAEAKEEQPFPYYPTINYEILKQFYYLDSPDSLAYSNLILASDPKEELESKLDKFHSEATFTQLYRIDSKTDDTETEPETKTKTEPETETKTEPETETKTEPETETETKPDSETGSELKAHKDKIHVRAKDEHLFSYNPRIKYKPLKRYIVPRFAFYDSSSTDWSDSSSFSDSESEKETMEKIEAQSREHKILAGSEEKQILRENLVKPPSTDLQDFANSPSVNHGAKSPAKVGDNLLKQAKEMDSYTEDRESSI</sequence>
<evidence type="ECO:0000256" key="1">
    <source>
        <dbReference type="SAM" id="MobiDB-lite"/>
    </source>
</evidence>
<feature type="compositionally biased region" description="Basic and acidic residues" evidence="1">
    <location>
        <begin position="186"/>
        <end position="250"/>
    </location>
</feature>
<organism evidence="2 3">
    <name type="scientific">Heracleum sosnowskyi</name>
    <dbReference type="NCBI Taxonomy" id="360622"/>
    <lineage>
        <taxon>Eukaryota</taxon>
        <taxon>Viridiplantae</taxon>
        <taxon>Streptophyta</taxon>
        <taxon>Embryophyta</taxon>
        <taxon>Tracheophyta</taxon>
        <taxon>Spermatophyta</taxon>
        <taxon>Magnoliopsida</taxon>
        <taxon>eudicotyledons</taxon>
        <taxon>Gunneridae</taxon>
        <taxon>Pentapetalae</taxon>
        <taxon>asterids</taxon>
        <taxon>campanulids</taxon>
        <taxon>Apiales</taxon>
        <taxon>Apiaceae</taxon>
        <taxon>Apioideae</taxon>
        <taxon>apioid superclade</taxon>
        <taxon>Tordylieae</taxon>
        <taxon>Tordyliinae</taxon>
        <taxon>Heracleum</taxon>
    </lineage>
</organism>
<dbReference type="AlphaFoldDB" id="A0AAD8H029"/>
<dbReference type="Proteomes" id="UP001237642">
    <property type="component" value="Unassembled WGS sequence"/>
</dbReference>
<evidence type="ECO:0000313" key="3">
    <source>
        <dbReference type="Proteomes" id="UP001237642"/>
    </source>
</evidence>
<gene>
    <name evidence="2" type="ORF">POM88_051192</name>
</gene>
<protein>
    <submittedName>
        <fullName evidence="2">Uncharacterized protein</fullName>
    </submittedName>
</protein>
<reference evidence="2" key="2">
    <citation type="submission" date="2023-05" db="EMBL/GenBank/DDBJ databases">
        <authorList>
            <person name="Schelkunov M.I."/>
        </authorList>
    </citation>
    <scope>NUCLEOTIDE SEQUENCE</scope>
    <source>
        <strain evidence="2">Hsosn_3</strain>
        <tissue evidence="2">Leaf</tissue>
    </source>
</reference>